<reference evidence="1" key="1">
    <citation type="submission" date="2021-02" db="EMBL/GenBank/DDBJ databases">
        <title>Psilocybe cubensis genome.</title>
        <authorList>
            <person name="Mckernan K.J."/>
            <person name="Crawford S."/>
            <person name="Trippe A."/>
            <person name="Kane L.T."/>
            <person name="Mclaughlin S."/>
        </authorList>
    </citation>
    <scope>NUCLEOTIDE SEQUENCE [LARGE SCALE GENOMIC DNA]</scope>
    <source>
        <strain evidence="1">MGC-MH-2018</strain>
    </source>
</reference>
<evidence type="ECO:0000313" key="1">
    <source>
        <dbReference type="EMBL" id="KAG5163161.1"/>
    </source>
</evidence>
<dbReference type="AlphaFoldDB" id="A0A8H8CF14"/>
<gene>
    <name evidence="1" type="ORF">JR316_012029</name>
</gene>
<sequence length="222" mass="24674">MASSNQNPQSPEPNASIVKGYRIQRCSGESGGIPVSTPLSAHEATHATRSQSYSLTLNETGTARNVAQVKTLGEAIHAIDGVQKALRKTYLQVGRPHGDINPNVMLLNKHGEGVLVDWDNNYLVFSMMRTLLSTATPIRLQQAEYADDWHRALRQTTSYDEVGHLQNHCLFTSVTLISVFGTPRPPCFYPEAWKAKVNLLGWVLCEAPESKRDIQQQQRLHA</sequence>
<name>A0A8H8CF14_PSICU</name>
<organism evidence="1">
    <name type="scientific">Psilocybe cubensis</name>
    <name type="common">Psychedelic mushroom</name>
    <name type="synonym">Stropharia cubensis</name>
    <dbReference type="NCBI Taxonomy" id="181762"/>
    <lineage>
        <taxon>Eukaryota</taxon>
        <taxon>Fungi</taxon>
        <taxon>Dikarya</taxon>
        <taxon>Basidiomycota</taxon>
        <taxon>Agaricomycotina</taxon>
        <taxon>Agaricomycetes</taxon>
        <taxon>Agaricomycetidae</taxon>
        <taxon>Agaricales</taxon>
        <taxon>Agaricineae</taxon>
        <taxon>Strophariaceae</taxon>
        <taxon>Psilocybe</taxon>
    </lineage>
</organism>
<protein>
    <submittedName>
        <fullName evidence="1">Uncharacterized protein</fullName>
    </submittedName>
</protein>
<dbReference type="EMBL" id="JAFIQS010000016">
    <property type="protein sequence ID" value="KAG5163161.1"/>
    <property type="molecule type" value="Genomic_DNA"/>
</dbReference>
<accession>A0A8H8CF14</accession>
<proteinExistence type="predicted"/>
<comment type="caution">
    <text evidence="1">The sequence shown here is derived from an EMBL/GenBank/DDBJ whole genome shotgun (WGS) entry which is preliminary data.</text>
</comment>